<proteinExistence type="predicted"/>
<reference evidence="2 3" key="1">
    <citation type="submission" date="2021-06" db="EMBL/GenBank/DDBJ databases">
        <authorList>
            <person name="Palmer J.M."/>
        </authorList>
    </citation>
    <scope>NUCLEOTIDE SEQUENCE [LARGE SCALE GENOMIC DNA]</scope>
    <source>
        <strain evidence="3">if_2019</strain>
        <tissue evidence="2">Muscle</tissue>
    </source>
</reference>
<feature type="signal peptide" evidence="1">
    <location>
        <begin position="1"/>
        <end position="25"/>
    </location>
</feature>
<keyword evidence="1" id="KW-0732">Signal</keyword>
<dbReference type="EMBL" id="JAHRIQ010082432">
    <property type="protein sequence ID" value="MEQ2248050.1"/>
    <property type="molecule type" value="Genomic_DNA"/>
</dbReference>
<dbReference type="InterPro" id="IPR008972">
    <property type="entry name" value="Cupredoxin"/>
</dbReference>
<sequence length="146" mass="16678">MAQSPWLFPSFVLFVLSCGAEETHSREIVYYVGIIEDQWTYAPSGKNLLNGQAIEDDEHASIFLERGQHRIGGVYKKAMYREYTDATYSHLAPRPDWLGFLGPILRAEVDDVIIIHLKNFASRSYSIHPHGLFYEKDAEGKVSQNE</sequence>
<organism evidence="2 3">
    <name type="scientific">Ilyodon furcidens</name>
    <name type="common">goldbreast splitfin</name>
    <dbReference type="NCBI Taxonomy" id="33524"/>
    <lineage>
        <taxon>Eukaryota</taxon>
        <taxon>Metazoa</taxon>
        <taxon>Chordata</taxon>
        <taxon>Craniata</taxon>
        <taxon>Vertebrata</taxon>
        <taxon>Euteleostomi</taxon>
        <taxon>Actinopterygii</taxon>
        <taxon>Neopterygii</taxon>
        <taxon>Teleostei</taxon>
        <taxon>Neoteleostei</taxon>
        <taxon>Acanthomorphata</taxon>
        <taxon>Ovalentaria</taxon>
        <taxon>Atherinomorphae</taxon>
        <taxon>Cyprinodontiformes</taxon>
        <taxon>Goodeidae</taxon>
        <taxon>Ilyodon</taxon>
    </lineage>
</organism>
<protein>
    <submittedName>
        <fullName evidence="2">Hephaestin-like 1</fullName>
    </submittedName>
</protein>
<comment type="caution">
    <text evidence="2">The sequence shown here is derived from an EMBL/GenBank/DDBJ whole genome shotgun (WGS) entry which is preliminary data.</text>
</comment>
<dbReference type="Proteomes" id="UP001482620">
    <property type="component" value="Unassembled WGS sequence"/>
</dbReference>
<accession>A0ABV0USI7</accession>
<keyword evidence="3" id="KW-1185">Reference proteome</keyword>
<gene>
    <name evidence="2" type="primary">HEPHL1_1</name>
    <name evidence="2" type="ORF">ILYODFUR_015292</name>
</gene>
<evidence type="ECO:0000256" key="1">
    <source>
        <dbReference type="SAM" id="SignalP"/>
    </source>
</evidence>
<dbReference type="Gene3D" id="2.60.40.420">
    <property type="entry name" value="Cupredoxins - blue copper proteins"/>
    <property type="match status" value="1"/>
</dbReference>
<evidence type="ECO:0000313" key="2">
    <source>
        <dbReference type="EMBL" id="MEQ2248050.1"/>
    </source>
</evidence>
<feature type="chain" id="PRO_5046199363" evidence="1">
    <location>
        <begin position="26"/>
        <end position="146"/>
    </location>
</feature>
<name>A0ABV0USI7_9TELE</name>
<evidence type="ECO:0000313" key="3">
    <source>
        <dbReference type="Proteomes" id="UP001482620"/>
    </source>
</evidence>
<dbReference type="SUPFAM" id="SSF49503">
    <property type="entry name" value="Cupredoxins"/>
    <property type="match status" value="1"/>
</dbReference>